<dbReference type="PANTHER" id="PTHR43355:SF2">
    <property type="entry name" value="FLAVIN REDUCTASE (NADPH)"/>
    <property type="match status" value="1"/>
</dbReference>
<gene>
    <name evidence="3" type="ORF">AAE3_LOCUS4111</name>
</gene>
<dbReference type="Proteomes" id="UP000467700">
    <property type="component" value="Unassembled WGS sequence"/>
</dbReference>
<evidence type="ECO:0000256" key="1">
    <source>
        <dbReference type="ARBA" id="ARBA00038376"/>
    </source>
</evidence>
<protein>
    <recommendedName>
        <fullName evidence="2">NAD(P)-binding domain-containing protein</fullName>
    </recommendedName>
</protein>
<dbReference type="AlphaFoldDB" id="A0A8S0XGK2"/>
<comment type="similarity">
    <text evidence="1">Belongs to the avfA family.</text>
</comment>
<comment type="caution">
    <text evidence="3">The sequence shown here is derived from an EMBL/GenBank/DDBJ whole genome shotgun (WGS) entry which is preliminary data.</text>
</comment>
<dbReference type="Pfam" id="PF13460">
    <property type="entry name" value="NAD_binding_10"/>
    <property type="match status" value="1"/>
</dbReference>
<evidence type="ECO:0000259" key="2">
    <source>
        <dbReference type="Pfam" id="PF13460"/>
    </source>
</evidence>
<reference evidence="3 4" key="1">
    <citation type="submission" date="2020-01" db="EMBL/GenBank/DDBJ databases">
        <authorList>
            <person name="Gupta K D."/>
        </authorList>
    </citation>
    <scope>NUCLEOTIDE SEQUENCE [LARGE SCALE GENOMIC DNA]</scope>
</reference>
<accession>A0A8S0XGK2</accession>
<dbReference type="PANTHER" id="PTHR43355">
    <property type="entry name" value="FLAVIN REDUCTASE (NADPH)"/>
    <property type="match status" value="1"/>
</dbReference>
<dbReference type="OrthoDB" id="10254221at2759"/>
<organism evidence="3 4">
    <name type="scientific">Cyclocybe aegerita</name>
    <name type="common">Black poplar mushroom</name>
    <name type="synonym">Agrocybe aegerita</name>
    <dbReference type="NCBI Taxonomy" id="1973307"/>
    <lineage>
        <taxon>Eukaryota</taxon>
        <taxon>Fungi</taxon>
        <taxon>Dikarya</taxon>
        <taxon>Basidiomycota</taxon>
        <taxon>Agaricomycotina</taxon>
        <taxon>Agaricomycetes</taxon>
        <taxon>Agaricomycetidae</taxon>
        <taxon>Agaricales</taxon>
        <taxon>Agaricineae</taxon>
        <taxon>Bolbitiaceae</taxon>
        <taxon>Cyclocybe</taxon>
    </lineage>
</organism>
<dbReference type="SUPFAM" id="SSF51735">
    <property type="entry name" value="NAD(P)-binding Rossmann-fold domains"/>
    <property type="match status" value="1"/>
</dbReference>
<evidence type="ECO:0000313" key="4">
    <source>
        <dbReference type="Proteomes" id="UP000467700"/>
    </source>
</evidence>
<dbReference type="EMBL" id="CACVBS010000034">
    <property type="protein sequence ID" value="CAA7261779.1"/>
    <property type="molecule type" value="Genomic_DNA"/>
</dbReference>
<dbReference type="GO" id="GO:0004074">
    <property type="term" value="F:biliverdin reductase [NAD(P)H] activity"/>
    <property type="evidence" value="ECO:0007669"/>
    <property type="project" value="TreeGrafter"/>
</dbReference>
<sequence>MRLLILGGTGPSGIALIRKALEVYPEGTVVAYARSPEKIPEDLQANALVVIIKGTLEELDKVEQALDAVDAVVSALGPLPNQPPGNPIATFYGHLIELLYKHRILRFLALATASHPDPHDKPSWKFAALVTGVRTLARNAYSEIVAIGQVVTTKGKDLDYTIVRVPFLTNAETENVVAGYIGDAKIGMILTRKAYAAFCIAELEKREWVKTAPMICNAA</sequence>
<proteinExistence type="inferred from homology"/>
<evidence type="ECO:0000313" key="3">
    <source>
        <dbReference type="EMBL" id="CAA7261779.1"/>
    </source>
</evidence>
<dbReference type="InterPro" id="IPR051606">
    <property type="entry name" value="Polyketide_Oxido-like"/>
</dbReference>
<dbReference type="InterPro" id="IPR036291">
    <property type="entry name" value="NAD(P)-bd_dom_sf"/>
</dbReference>
<dbReference type="InterPro" id="IPR016040">
    <property type="entry name" value="NAD(P)-bd_dom"/>
</dbReference>
<dbReference type="GO" id="GO:0042602">
    <property type="term" value="F:riboflavin reductase (NADPH) activity"/>
    <property type="evidence" value="ECO:0007669"/>
    <property type="project" value="TreeGrafter"/>
</dbReference>
<dbReference type="Gene3D" id="3.40.50.720">
    <property type="entry name" value="NAD(P)-binding Rossmann-like Domain"/>
    <property type="match status" value="1"/>
</dbReference>
<keyword evidence="4" id="KW-1185">Reference proteome</keyword>
<feature type="domain" description="NAD(P)-binding" evidence="2">
    <location>
        <begin position="7"/>
        <end position="204"/>
    </location>
</feature>
<name>A0A8S0XGK2_CYCAE</name>